<name>A0ABU7C0V9_9TELE</name>
<evidence type="ECO:0008006" key="3">
    <source>
        <dbReference type="Google" id="ProtNLM"/>
    </source>
</evidence>
<comment type="caution">
    <text evidence="1">The sequence shown here is derived from an EMBL/GenBank/DDBJ whole genome shotgun (WGS) entry which is preliminary data.</text>
</comment>
<accession>A0ABU7C0V9</accession>
<evidence type="ECO:0000313" key="1">
    <source>
        <dbReference type="EMBL" id="MED6256458.1"/>
    </source>
</evidence>
<evidence type="ECO:0000313" key="2">
    <source>
        <dbReference type="Proteomes" id="UP001345963"/>
    </source>
</evidence>
<sequence length="105" mass="11934">MGGEKGGDMQHKSIGHLNVLNQPNVNIKGNMSIYRIQFSNDYFIYQGKKSYSKSTPPKVKMFTKPQLEPLFTNGKRIYGTAVISCCIKLMQQKTEHHITPTVKDE</sequence>
<protein>
    <recommendedName>
        <fullName evidence="3">LAGLIDADG homing endonuclease</fullName>
    </recommendedName>
</protein>
<dbReference type="EMBL" id="JAHUTI010075157">
    <property type="protein sequence ID" value="MED6256458.1"/>
    <property type="molecule type" value="Genomic_DNA"/>
</dbReference>
<dbReference type="Proteomes" id="UP001345963">
    <property type="component" value="Unassembled WGS sequence"/>
</dbReference>
<gene>
    <name evidence="1" type="ORF">ATANTOWER_026576</name>
</gene>
<proteinExistence type="predicted"/>
<keyword evidence="2" id="KW-1185">Reference proteome</keyword>
<reference evidence="1 2" key="1">
    <citation type="submission" date="2021-07" db="EMBL/GenBank/DDBJ databases">
        <authorList>
            <person name="Palmer J.M."/>
        </authorList>
    </citation>
    <scope>NUCLEOTIDE SEQUENCE [LARGE SCALE GENOMIC DNA]</scope>
    <source>
        <strain evidence="1 2">AT_MEX2019</strain>
        <tissue evidence="1">Muscle</tissue>
    </source>
</reference>
<organism evidence="1 2">
    <name type="scientific">Ataeniobius toweri</name>
    <dbReference type="NCBI Taxonomy" id="208326"/>
    <lineage>
        <taxon>Eukaryota</taxon>
        <taxon>Metazoa</taxon>
        <taxon>Chordata</taxon>
        <taxon>Craniata</taxon>
        <taxon>Vertebrata</taxon>
        <taxon>Euteleostomi</taxon>
        <taxon>Actinopterygii</taxon>
        <taxon>Neopterygii</taxon>
        <taxon>Teleostei</taxon>
        <taxon>Neoteleostei</taxon>
        <taxon>Acanthomorphata</taxon>
        <taxon>Ovalentaria</taxon>
        <taxon>Atherinomorphae</taxon>
        <taxon>Cyprinodontiformes</taxon>
        <taxon>Goodeidae</taxon>
        <taxon>Ataeniobius</taxon>
    </lineage>
</organism>